<evidence type="ECO:0000313" key="2">
    <source>
        <dbReference type="EMBL" id="STS87856.1"/>
    </source>
</evidence>
<proteinExistence type="predicted"/>
<dbReference type="EMBL" id="CAJOXS020000002">
    <property type="protein sequence ID" value="CAH6095538.1"/>
    <property type="molecule type" value="Genomic_DNA"/>
</dbReference>
<keyword evidence="4" id="KW-1185">Reference proteome</keyword>
<dbReference type="AlphaFoldDB" id="A0A0J4WF58"/>
<evidence type="ECO:0000313" key="1">
    <source>
        <dbReference type="EMBL" id="CAH6095538.1"/>
    </source>
</evidence>
<evidence type="ECO:0000313" key="3">
    <source>
        <dbReference type="Proteomes" id="UP000254545"/>
    </source>
</evidence>
<accession>A0A0J4WF58</accession>
<sequence length="35" mass="4317">MFINLHYVIYFPHYCLLPLTPIQLRGRNNYEYNLS</sequence>
<dbReference type="EMBL" id="UGKR01000003">
    <property type="protein sequence ID" value="STS87856.1"/>
    <property type="molecule type" value="Genomic_DNA"/>
</dbReference>
<reference evidence="2 3" key="1">
    <citation type="submission" date="2018-06" db="EMBL/GenBank/DDBJ databases">
        <authorList>
            <consortium name="Pathogen Informatics"/>
            <person name="Doyle S."/>
        </authorList>
    </citation>
    <scope>NUCLEOTIDE SEQUENCE [LARGE SCALE GENOMIC DNA]</scope>
    <source>
        <strain evidence="2 3">NCTC9177</strain>
    </source>
</reference>
<protein>
    <submittedName>
        <fullName evidence="2">Uncharacterized protein</fullName>
    </submittedName>
</protein>
<gene>
    <name evidence="1" type="ORF">AN2335V1_2629</name>
    <name evidence="2" type="ORF">NCTC9177_01684</name>
</gene>
<organism evidence="2 3">
    <name type="scientific">Klebsiella variicola</name>
    <dbReference type="NCBI Taxonomy" id="244366"/>
    <lineage>
        <taxon>Bacteria</taxon>
        <taxon>Pseudomonadati</taxon>
        <taxon>Pseudomonadota</taxon>
        <taxon>Gammaproteobacteria</taxon>
        <taxon>Enterobacterales</taxon>
        <taxon>Enterobacteriaceae</taxon>
        <taxon>Klebsiella/Raoultella group</taxon>
        <taxon>Klebsiella</taxon>
        <taxon>Klebsiella pneumoniae complex</taxon>
    </lineage>
</organism>
<evidence type="ECO:0000313" key="4">
    <source>
        <dbReference type="Proteomes" id="UP000789617"/>
    </source>
</evidence>
<accession>A0A6I8LCP9</accession>
<dbReference type="Proteomes" id="UP000254545">
    <property type="component" value="Unassembled WGS sequence"/>
</dbReference>
<name>A0A0J4WF58_KLEVA</name>
<comment type="caution">
    <text evidence="2">The sequence shown here is derived from an EMBL/GenBank/DDBJ whole genome shotgun (WGS) entry which is preliminary data.</text>
</comment>
<reference evidence="1" key="2">
    <citation type="submission" date="2022-05" db="EMBL/GenBank/DDBJ databases">
        <authorList>
            <person name="Alioto T."/>
            <person name="Alioto T."/>
            <person name="Gomez Garrido J."/>
        </authorList>
    </citation>
    <scope>NUCLEOTIDE SEQUENCE</scope>
    <source>
        <strain evidence="1">0</strain>
    </source>
</reference>
<dbReference type="Proteomes" id="UP000789617">
    <property type="component" value="Unassembled WGS sequence"/>
</dbReference>